<keyword evidence="2" id="KW-1185">Reference proteome</keyword>
<dbReference type="EMBL" id="BMOD01000023">
    <property type="protein sequence ID" value="GGJ51375.1"/>
    <property type="molecule type" value="Genomic_DNA"/>
</dbReference>
<keyword evidence="1" id="KW-0808">Transferase</keyword>
<dbReference type="GO" id="GO:0016301">
    <property type="term" value="F:kinase activity"/>
    <property type="evidence" value="ECO:0007669"/>
    <property type="project" value="UniProtKB-KW"/>
</dbReference>
<dbReference type="InterPro" id="IPR011991">
    <property type="entry name" value="ArsR-like_HTH"/>
</dbReference>
<name>A0ABQ2DA68_9DEIO</name>
<protein>
    <submittedName>
        <fullName evidence="1">Sugar kinase</fullName>
    </submittedName>
</protein>
<organism evidence="1 2">
    <name type="scientific">Deinococcus roseus</name>
    <dbReference type="NCBI Taxonomy" id="392414"/>
    <lineage>
        <taxon>Bacteria</taxon>
        <taxon>Thermotogati</taxon>
        <taxon>Deinococcota</taxon>
        <taxon>Deinococci</taxon>
        <taxon>Deinococcales</taxon>
        <taxon>Deinococcaceae</taxon>
        <taxon>Deinococcus</taxon>
    </lineage>
</organism>
<accession>A0ABQ2DA68</accession>
<dbReference type="InterPro" id="IPR036388">
    <property type="entry name" value="WH-like_DNA-bd_sf"/>
</dbReference>
<dbReference type="Gene3D" id="3.30.420.40">
    <property type="match status" value="2"/>
</dbReference>
<evidence type="ECO:0000313" key="1">
    <source>
        <dbReference type="EMBL" id="GGJ51375.1"/>
    </source>
</evidence>
<dbReference type="CDD" id="cd00090">
    <property type="entry name" value="HTH_ARSR"/>
    <property type="match status" value="1"/>
</dbReference>
<dbReference type="Proteomes" id="UP000632222">
    <property type="component" value="Unassembled WGS sequence"/>
</dbReference>
<keyword evidence="1" id="KW-0418">Kinase</keyword>
<gene>
    <name evidence="1" type="ORF">GCM10008938_41720</name>
</gene>
<dbReference type="Pfam" id="PF13412">
    <property type="entry name" value="HTH_24"/>
    <property type="match status" value="1"/>
</dbReference>
<dbReference type="Gene3D" id="1.10.10.10">
    <property type="entry name" value="Winged helix-like DNA-binding domain superfamily/Winged helix DNA-binding domain"/>
    <property type="match status" value="1"/>
</dbReference>
<evidence type="ECO:0000313" key="2">
    <source>
        <dbReference type="Proteomes" id="UP000632222"/>
    </source>
</evidence>
<comment type="caution">
    <text evidence="1">The sequence shown here is derived from an EMBL/GenBank/DDBJ whole genome shotgun (WGS) entry which is preliminary data.</text>
</comment>
<dbReference type="InterPro" id="IPR043129">
    <property type="entry name" value="ATPase_NBD"/>
</dbReference>
<dbReference type="InterPro" id="IPR000600">
    <property type="entry name" value="ROK"/>
</dbReference>
<dbReference type="PANTHER" id="PTHR18964:SF173">
    <property type="entry name" value="GLUCOKINASE"/>
    <property type="match status" value="1"/>
</dbReference>
<reference evidence="2" key="1">
    <citation type="journal article" date="2019" name="Int. J. Syst. Evol. Microbiol.">
        <title>The Global Catalogue of Microorganisms (GCM) 10K type strain sequencing project: providing services to taxonomists for standard genome sequencing and annotation.</title>
        <authorList>
            <consortium name="The Broad Institute Genomics Platform"/>
            <consortium name="The Broad Institute Genome Sequencing Center for Infectious Disease"/>
            <person name="Wu L."/>
            <person name="Ma J."/>
        </authorList>
    </citation>
    <scope>NUCLEOTIDE SEQUENCE [LARGE SCALE GENOMIC DNA]</scope>
    <source>
        <strain evidence="2">JCM 14370</strain>
    </source>
</reference>
<dbReference type="SUPFAM" id="SSF53067">
    <property type="entry name" value="Actin-like ATPase domain"/>
    <property type="match status" value="1"/>
</dbReference>
<dbReference type="Pfam" id="PF00480">
    <property type="entry name" value="ROK"/>
    <property type="match status" value="1"/>
</dbReference>
<dbReference type="CDD" id="cd23763">
    <property type="entry name" value="ASKHA_ATPase_ROK"/>
    <property type="match status" value="1"/>
</dbReference>
<dbReference type="RefSeq" id="WP_189006379.1">
    <property type="nucleotide sequence ID" value="NZ_BMOD01000023.1"/>
</dbReference>
<dbReference type="PANTHER" id="PTHR18964">
    <property type="entry name" value="ROK (REPRESSOR, ORF, KINASE) FAMILY"/>
    <property type="match status" value="1"/>
</dbReference>
<sequence length="335" mass="35878">MGRPAALRAINRAQILKRILREGALSRSELAERTEISSVTVTYIVNDLLEEGILSEMGRTEGSSGRPAQKVDLNPRGGSIVGMDLQRNRVLYGVTNARRDAVVHQVQEVSSASEVTGAMLEVLENLVTAPPESGPVRHLCLAVPAPVNAAGEMGSPNSLPELDLPAIAAFCAKHSMDLRVDNDANLGARAEHHLGAVKDEQHFAFLLERPTGIGLGLYLDGQPYRGQRGLAGELALVRWPSNKKAIPIEELTGNAQETALAYMVAGLALTLDLSAVVVHQDLAPEPGKLMEKLQGLVTPDLRIVHSSLGQNSVVQGALVQGAELFQERLLALPEF</sequence>
<dbReference type="SUPFAM" id="SSF46785">
    <property type="entry name" value="Winged helix' DNA-binding domain"/>
    <property type="match status" value="1"/>
</dbReference>
<proteinExistence type="predicted"/>
<dbReference type="InterPro" id="IPR036390">
    <property type="entry name" value="WH_DNA-bd_sf"/>
</dbReference>